<keyword evidence="1" id="KW-0812">Transmembrane</keyword>
<reference evidence="2" key="1">
    <citation type="journal article" date="2020" name="Ecol. Evol.">
        <title>Genome structure and content of the rice root-knot nematode (Meloidogyne graminicola).</title>
        <authorList>
            <person name="Phan N.T."/>
            <person name="Danchin E.G.J."/>
            <person name="Klopp C."/>
            <person name="Perfus-Barbeoch L."/>
            <person name="Kozlowski D.K."/>
            <person name="Koutsovoulos G.D."/>
            <person name="Lopez-Roques C."/>
            <person name="Bouchez O."/>
            <person name="Zahm M."/>
            <person name="Besnard G."/>
            <person name="Bellafiore S."/>
        </authorList>
    </citation>
    <scope>NUCLEOTIDE SEQUENCE</scope>
    <source>
        <strain evidence="2">VN-18</strain>
    </source>
</reference>
<accession>A0A8S9ZHA4</accession>
<gene>
    <name evidence="2" type="ORF">Mgra_00007906</name>
</gene>
<protein>
    <submittedName>
        <fullName evidence="2">Uncharacterized protein</fullName>
    </submittedName>
</protein>
<comment type="caution">
    <text evidence="2">The sequence shown here is derived from an EMBL/GenBank/DDBJ whole genome shotgun (WGS) entry which is preliminary data.</text>
</comment>
<dbReference type="AlphaFoldDB" id="A0A8S9ZHA4"/>
<feature type="transmembrane region" description="Helical" evidence="1">
    <location>
        <begin position="21"/>
        <end position="42"/>
    </location>
</feature>
<evidence type="ECO:0000256" key="1">
    <source>
        <dbReference type="SAM" id="Phobius"/>
    </source>
</evidence>
<proteinExistence type="predicted"/>
<keyword evidence="1" id="KW-1133">Transmembrane helix</keyword>
<dbReference type="Proteomes" id="UP000605970">
    <property type="component" value="Unassembled WGS sequence"/>
</dbReference>
<evidence type="ECO:0000313" key="3">
    <source>
        <dbReference type="Proteomes" id="UP000605970"/>
    </source>
</evidence>
<organism evidence="2 3">
    <name type="scientific">Meloidogyne graminicola</name>
    <dbReference type="NCBI Taxonomy" id="189291"/>
    <lineage>
        <taxon>Eukaryota</taxon>
        <taxon>Metazoa</taxon>
        <taxon>Ecdysozoa</taxon>
        <taxon>Nematoda</taxon>
        <taxon>Chromadorea</taxon>
        <taxon>Rhabditida</taxon>
        <taxon>Tylenchina</taxon>
        <taxon>Tylenchomorpha</taxon>
        <taxon>Tylenchoidea</taxon>
        <taxon>Meloidogynidae</taxon>
        <taxon>Meloidogyninae</taxon>
        <taxon>Meloidogyne</taxon>
    </lineage>
</organism>
<keyword evidence="3" id="KW-1185">Reference proteome</keyword>
<sequence>MFFFVLKTSANNWTFISPTKFPLILSLFFSFFILTDVLLLTVDDVMTVQFSVERGMLSLYTLQNPYSELDPEKSVKGYVQEKI</sequence>
<dbReference type="EMBL" id="JABEBT010000096">
    <property type="protein sequence ID" value="KAF7632684.1"/>
    <property type="molecule type" value="Genomic_DNA"/>
</dbReference>
<keyword evidence="1" id="KW-0472">Membrane</keyword>
<name>A0A8S9ZHA4_9BILA</name>
<evidence type="ECO:0000313" key="2">
    <source>
        <dbReference type="EMBL" id="KAF7632684.1"/>
    </source>
</evidence>